<protein>
    <submittedName>
        <fullName evidence="2">Uncharacterized protein</fullName>
    </submittedName>
</protein>
<dbReference type="Proteomes" id="UP000054538">
    <property type="component" value="Unassembled WGS sequence"/>
</dbReference>
<evidence type="ECO:0000256" key="1">
    <source>
        <dbReference type="SAM" id="MobiDB-lite"/>
    </source>
</evidence>
<dbReference type="EMBL" id="KN827986">
    <property type="protein sequence ID" value="KIK75610.1"/>
    <property type="molecule type" value="Genomic_DNA"/>
</dbReference>
<evidence type="ECO:0000313" key="2">
    <source>
        <dbReference type="EMBL" id="KIK75610.1"/>
    </source>
</evidence>
<organism evidence="2 3">
    <name type="scientific">Paxillus rubicundulus Ve08.2h10</name>
    <dbReference type="NCBI Taxonomy" id="930991"/>
    <lineage>
        <taxon>Eukaryota</taxon>
        <taxon>Fungi</taxon>
        <taxon>Dikarya</taxon>
        <taxon>Basidiomycota</taxon>
        <taxon>Agaricomycotina</taxon>
        <taxon>Agaricomycetes</taxon>
        <taxon>Agaricomycetidae</taxon>
        <taxon>Boletales</taxon>
        <taxon>Paxilineae</taxon>
        <taxon>Paxillaceae</taxon>
        <taxon>Paxillus</taxon>
    </lineage>
</organism>
<sequence>MSQNYQLNATSSSAPAPHGILELQHHLKVQQPTWYICSASSAAASSGLIQPPSSSVQPIQATPSNISWAVYQQSTSDSSSLDEPIHAGGCRSQDDNSENDLTQLSPQYVKRLKLFSNQHCNTLKIPEKAVLDFIDTGNLFYMLVDMKATMTKYKFTHQANQFQGLQDTLWSKDFELQLRSCFTPHLIPMLKADMHTKIKRELSINIHTVEQEHMRADGGENVDAATAANTQEEAGSAPRSPALPLAGRQVLGTDSEFGGDA</sequence>
<dbReference type="HOGENOM" id="CLU_1065972_0_0_1"/>
<proteinExistence type="predicted"/>
<reference evidence="3" key="2">
    <citation type="submission" date="2015-01" db="EMBL/GenBank/DDBJ databases">
        <title>Evolutionary Origins and Diversification of the Mycorrhizal Mutualists.</title>
        <authorList>
            <consortium name="DOE Joint Genome Institute"/>
            <consortium name="Mycorrhizal Genomics Consortium"/>
            <person name="Kohler A."/>
            <person name="Kuo A."/>
            <person name="Nagy L.G."/>
            <person name="Floudas D."/>
            <person name="Copeland A."/>
            <person name="Barry K.W."/>
            <person name="Cichocki N."/>
            <person name="Veneault-Fourrey C."/>
            <person name="LaButti K."/>
            <person name="Lindquist E.A."/>
            <person name="Lipzen A."/>
            <person name="Lundell T."/>
            <person name="Morin E."/>
            <person name="Murat C."/>
            <person name="Riley R."/>
            <person name="Ohm R."/>
            <person name="Sun H."/>
            <person name="Tunlid A."/>
            <person name="Henrissat B."/>
            <person name="Grigoriev I.V."/>
            <person name="Hibbett D.S."/>
            <person name="Martin F."/>
        </authorList>
    </citation>
    <scope>NUCLEOTIDE SEQUENCE [LARGE SCALE GENOMIC DNA]</scope>
    <source>
        <strain evidence="3">Ve08.2h10</strain>
    </source>
</reference>
<feature type="region of interest" description="Disordered" evidence="1">
    <location>
        <begin position="77"/>
        <end position="100"/>
    </location>
</feature>
<accession>A0A0D0DDU5</accession>
<reference evidence="2 3" key="1">
    <citation type="submission" date="2014-04" db="EMBL/GenBank/DDBJ databases">
        <authorList>
            <consortium name="DOE Joint Genome Institute"/>
            <person name="Kuo A."/>
            <person name="Kohler A."/>
            <person name="Jargeat P."/>
            <person name="Nagy L.G."/>
            <person name="Floudas D."/>
            <person name="Copeland A."/>
            <person name="Barry K.W."/>
            <person name="Cichocki N."/>
            <person name="Veneault-Fourrey C."/>
            <person name="LaButti K."/>
            <person name="Lindquist E.A."/>
            <person name="Lipzen A."/>
            <person name="Lundell T."/>
            <person name="Morin E."/>
            <person name="Murat C."/>
            <person name="Sun H."/>
            <person name="Tunlid A."/>
            <person name="Henrissat B."/>
            <person name="Grigoriev I.V."/>
            <person name="Hibbett D.S."/>
            <person name="Martin F."/>
            <person name="Nordberg H.P."/>
            <person name="Cantor M.N."/>
            <person name="Hua S.X."/>
        </authorList>
    </citation>
    <scope>NUCLEOTIDE SEQUENCE [LARGE SCALE GENOMIC DNA]</scope>
    <source>
        <strain evidence="2 3">Ve08.2h10</strain>
    </source>
</reference>
<feature type="region of interest" description="Disordered" evidence="1">
    <location>
        <begin position="228"/>
        <end position="261"/>
    </location>
</feature>
<keyword evidence="3" id="KW-1185">Reference proteome</keyword>
<name>A0A0D0DDU5_9AGAM</name>
<dbReference type="AlphaFoldDB" id="A0A0D0DDU5"/>
<gene>
    <name evidence="2" type="ORF">PAXRUDRAFT_18844</name>
</gene>
<dbReference type="InParanoid" id="A0A0D0DDU5"/>
<evidence type="ECO:0000313" key="3">
    <source>
        <dbReference type="Proteomes" id="UP000054538"/>
    </source>
</evidence>
<dbReference type="OrthoDB" id="2690847at2759"/>